<keyword evidence="2" id="KW-1185">Reference proteome</keyword>
<evidence type="ECO:0000313" key="1">
    <source>
        <dbReference type="EMBL" id="GDY31070.1"/>
    </source>
</evidence>
<proteinExistence type="predicted"/>
<name>A0A4D4J7S5_9PSEU</name>
<protein>
    <recommendedName>
        <fullName evidence="3">DNA-binding protein</fullName>
    </recommendedName>
</protein>
<organism evidence="1 2">
    <name type="scientific">Gandjariella thermophila</name>
    <dbReference type="NCBI Taxonomy" id="1931992"/>
    <lineage>
        <taxon>Bacteria</taxon>
        <taxon>Bacillati</taxon>
        <taxon>Actinomycetota</taxon>
        <taxon>Actinomycetes</taxon>
        <taxon>Pseudonocardiales</taxon>
        <taxon>Pseudonocardiaceae</taxon>
        <taxon>Gandjariella</taxon>
    </lineage>
</organism>
<accession>A0A4D4J7S5</accession>
<dbReference type="Proteomes" id="UP000298860">
    <property type="component" value="Unassembled WGS sequence"/>
</dbReference>
<evidence type="ECO:0008006" key="3">
    <source>
        <dbReference type="Google" id="ProtNLM"/>
    </source>
</evidence>
<dbReference type="EMBL" id="BJFL01000011">
    <property type="protein sequence ID" value="GDY31070.1"/>
    <property type="molecule type" value="Genomic_DNA"/>
</dbReference>
<comment type="caution">
    <text evidence="1">The sequence shown here is derived from an EMBL/GenBank/DDBJ whole genome shotgun (WGS) entry which is preliminary data.</text>
</comment>
<gene>
    <name evidence="1" type="ORF">GTS_27030</name>
</gene>
<evidence type="ECO:0000313" key="2">
    <source>
        <dbReference type="Proteomes" id="UP000298860"/>
    </source>
</evidence>
<reference evidence="2" key="1">
    <citation type="submission" date="2019-04" db="EMBL/GenBank/DDBJ databases">
        <title>Draft genome sequence of Pseudonocardiaceae bacterium SL3-2-4.</title>
        <authorList>
            <person name="Ningsih F."/>
            <person name="Yokota A."/>
            <person name="Sakai Y."/>
            <person name="Nanatani K."/>
            <person name="Yabe S."/>
            <person name="Oetari A."/>
            <person name="Sjamsuridzal W."/>
        </authorList>
    </citation>
    <scope>NUCLEOTIDE SEQUENCE [LARGE SCALE GENOMIC DNA]</scope>
    <source>
        <strain evidence="2">SL3-2-4</strain>
    </source>
</reference>
<sequence>MVVRARSVDLSGDFVHNGPHETARAGYPVRMNLALETVLAKAGLRVTATEFLSLVEDAARRLAPPHPEPAAYFTPDQREALAEVGLDLAPRRETDADPRARAVAAQAVLRDSALTVGEVARRLSVDPSRIRHRIAAGRLVGWKERGGWRLPSWQFTDDAVLPGLELVLAALPGDQPHLVVAAFMTNPQEDLPIAGTPTSPRDWLLAGGDPRRVAALASMIGTPV</sequence>
<dbReference type="AlphaFoldDB" id="A0A4D4J7S5"/>